<comment type="caution">
    <text evidence="1">The sequence shown here is derived from an EMBL/GenBank/DDBJ whole genome shotgun (WGS) entry which is preliminary data.</text>
</comment>
<gene>
    <name evidence="1" type="ORF">AVEN_197170_1</name>
</gene>
<dbReference type="EMBL" id="BGPR01002491">
    <property type="protein sequence ID" value="GBM74364.1"/>
    <property type="molecule type" value="Genomic_DNA"/>
</dbReference>
<dbReference type="InterPro" id="IPR036397">
    <property type="entry name" value="RNaseH_sf"/>
</dbReference>
<evidence type="ECO:0000313" key="1">
    <source>
        <dbReference type="EMBL" id="GBM74364.1"/>
    </source>
</evidence>
<accession>A0A4Y2I9M5</accession>
<dbReference type="Proteomes" id="UP000499080">
    <property type="component" value="Unassembled WGS sequence"/>
</dbReference>
<protein>
    <submittedName>
        <fullName evidence="1">Uncharacterized protein</fullName>
    </submittedName>
</protein>
<dbReference type="GO" id="GO:0003676">
    <property type="term" value="F:nucleic acid binding"/>
    <property type="evidence" value="ECO:0007669"/>
    <property type="project" value="InterPro"/>
</dbReference>
<name>A0A4Y2I9M5_ARAVE</name>
<dbReference type="OrthoDB" id="6469402at2759"/>
<dbReference type="AlphaFoldDB" id="A0A4Y2I9M5"/>
<sequence>MFCRRVENKGIMSSRALSLWFRRNECWEWNTATLGTKNQGGIMNAARYCDTLTKLMSVTEAQKTLSRGVLFLDDNGRSNTATDTKEHIRRLGWDR</sequence>
<keyword evidence="2" id="KW-1185">Reference proteome</keyword>
<reference evidence="1 2" key="1">
    <citation type="journal article" date="2019" name="Sci. Rep.">
        <title>Orb-weaving spider Araneus ventricosus genome elucidates the spidroin gene catalogue.</title>
        <authorList>
            <person name="Kono N."/>
            <person name="Nakamura H."/>
            <person name="Ohtoshi R."/>
            <person name="Moran D.A.P."/>
            <person name="Shinohara A."/>
            <person name="Yoshida Y."/>
            <person name="Fujiwara M."/>
            <person name="Mori M."/>
            <person name="Tomita M."/>
            <person name="Arakawa K."/>
        </authorList>
    </citation>
    <scope>NUCLEOTIDE SEQUENCE [LARGE SCALE GENOMIC DNA]</scope>
</reference>
<evidence type="ECO:0000313" key="2">
    <source>
        <dbReference type="Proteomes" id="UP000499080"/>
    </source>
</evidence>
<proteinExistence type="predicted"/>
<organism evidence="1 2">
    <name type="scientific">Araneus ventricosus</name>
    <name type="common">Orbweaver spider</name>
    <name type="synonym">Epeira ventricosa</name>
    <dbReference type="NCBI Taxonomy" id="182803"/>
    <lineage>
        <taxon>Eukaryota</taxon>
        <taxon>Metazoa</taxon>
        <taxon>Ecdysozoa</taxon>
        <taxon>Arthropoda</taxon>
        <taxon>Chelicerata</taxon>
        <taxon>Arachnida</taxon>
        <taxon>Araneae</taxon>
        <taxon>Araneomorphae</taxon>
        <taxon>Entelegynae</taxon>
        <taxon>Araneoidea</taxon>
        <taxon>Araneidae</taxon>
        <taxon>Araneus</taxon>
    </lineage>
</organism>
<dbReference type="Gene3D" id="3.30.420.10">
    <property type="entry name" value="Ribonuclease H-like superfamily/Ribonuclease H"/>
    <property type="match status" value="1"/>
</dbReference>